<evidence type="ECO:0000313" key="2">
    <source>
        <dbReference type="Proteomes" id="UP000694415"/>
    </source>
</evidence>
<dbReference type="GeneTree" id="ENSGT00860000136009"/>
<name>A0A8C6I7C8_MUSSI</name>
<protein>
    <submittedName>
        <fullName evidence="1">Uncharacterized protein</fullName>
    </submittedName>
</protein>
<dbReference type="Ensembl" id="ENSMSIT00000041577.1">
    <property type="protein sequence ID" value="ENSMSIP00000032972.1"/>
    <property type="gene ID" value="ENSMSIG00000027607.1"/>
</dbReference>
<proteinExistence type="predicted"/>
<accession>A0A8C6I7C8</accession>
<reference evidence="1" key="1">
    <citation type="submission" date="2025-08" db="UniProtKB">
        <authorList>
            <consortium name="Ensembl"/>
        </authorList>
    </citation>
    <scope>IDENTIFICATION</scope>
</reference>
<reference evidence="1" key="2">
    <citation type="submission" date="2025-09" db="UniProtKB">
        <authorList>
            <consortium name="Ensembl"/>
        </authorList>
    </citation>
    <scope>IDENTIFICATION</scope>
</reference>
<sequence>MFSFLATAQLSKTRKIAVCLPVGVENWSLPITVTTVAKARQCFKVHRSHELSHLAVLNNPVKIHSCLISQDSSKDTELMAGDGLNCFQCLKVVFHYTKSSPISLARDLPEMADRSY</sequence>
<evidence type="ECO:0000313" key="1">
    <source>
        <dbReference type="Ensembl" id="ENSMSIP00000032972.1"/>
    </source>
</evidence>
<keyword evidence="2" id="KW-1185">Reference proteome</keyword>
<dbReference type="AlphaFoldDB" id="A0A8C6I7C8"/>
<dbReference type="Proteomes" id="UP000694415">
    <property type="component" value="Unplaced"/>
</dbReference>
<organism evidence="1 2">
    <name type="scientific">Mus spicilegus</name>
    <name type="common">Mound-building mouse</name>
    <dbReference type="NCBI Taxonomy" id="10103"/>
    <lineage>
        <taxon>Eukaryota</taxon>
        <taxon>Metazoa</taxon>
        <taxon>Chordata</taxon>
        <taxon>Craniata</taxon>
        <taxon>Vertebrata</taxon>
        <taxon>Euteleostomi</taxon>
        <taxon>Mammalia</taxon>
        <taxon>Eutheria</taxon>
        <taxon>Euarchontoglires</taxon>
        <taxon>Glires</taxon>
        <taxon>Rodentia</taxon>
        <taxon>Myomorpha</taxon>
        <taxon>Muroidea</taxon>
        <taxon>Muridae</taxon>
        <taxon>Murinae</taxon>
        <taxon>Mus</taxon>
        <taxon>Mus</taxon>
    </lineage>
</organism>